<dbReference type="Gene3D" id="2.120.10.30">
    <property type="entry name" value="TolB, C-terminal domain"/>
    <property type="match status" value="2"/>
</dbReference>
<name>A0ABT3PRD2_9BACT</name>
<protein>
    <submittedName>
        <fullName evidence="6">S9 family peptidase</fullName>
    </submittedName>
</protein>
<evidence type="ECO:0000259" key="5">
    <source>
        <dbReference type="Pfam" id="PF00930"/>
    </source>
</evidence>
<sequence>MYKQLSFFLLFVIGSLVIQKAHAQPDTQFKLENVFDLEYVSDPQISPGGQWVVYQRNSMDIMEDREHSNLWLIDTDGSRHRPLTSMNNNVYSPRWSPSGDRLLYVSTESGSSELYIRWMDTGESAKITNLTGSPGNLSWSPDGKKIAFTMFVPQEEAPMVSLPGRPEGAEWAEPANVIDDLQYRRDGASGFVKEGYRHVFTIPAEGGTPRQITSGDFNHSDPAWMRDNEHLVLTSNRKEDWEYKASDTELYKVSLEDGDLTKITDRRGPDSSPVVSPGGDQVAYLGYDDNLDGYQITNAYVINVDGTGKSVLTAGFDRSVGNIQWGQGGEGLYLQYDDEGNGKVGYVSLDGNLQKIADNLGGTSLGRPYGGGAFSASSDGLVTYTYATPKHPADVALIEDGEPMQRLTNVNEDLLGHKTLGEVEEIWYESSFDGQKVQGWIIKPPNFDPQKKYPLILEIHGGPFANYGDRFTAELQLMAAAGYVVLYTNPRGSTSYGKAFGNYIHHNYPSEDYDDLMSGVDAVIDRGYIDADSLYITGGSGGGVLTAWSIGKTDRFNAAVVAKPVINWYSFVLTSDGAPFFYKYWFPGLPWNNRDHYMDRSPISLVGNVTTPTMLLTGEEDYRTPMSETEQYYTALQLQKVESVMVRIPGSGHGITSRPSNLMSKVAHILAWFDNH</sequence>
<keyword evidence="1" id="KW-0378">Hydrolase</keyword>
<dbReference type="InterPro" id="IPR011659">
    <property type="entry name" value="WD40"/>
</dbReference>
<feature type="domain" description="Dipeptidylpeptidase IV N-terminal" evidence="5">
    <location>
        <begin position="191"/>
        <end position="280"/>
    </location>
</feature>
<feature type="signal peptide" evidence="3">
    <location>
        <begin position="1"/>
        <end position="23"/>
    </location>
</feature>
<keyword evidence="3" id="KW-0732">Signal</keyword>
<dbReference type="Proteomes" id="UP001207918">
    <property type="component" value="Unassembled WGS sequence"/>
</dbReference>
<keyword evidence="2" id="KW-0645">Protease</keyword>
<dbReference type="PANTHER" id="PTHR42776">
    <property type="entry name" value="SERINE PEPTIDASE S9 FAMILY MEMBER"/>
    <property type="match status" value="1"/>
</dbReference>
<dbReference type="InterPro" id="IPR011042">
    <property type="entry name" value="6-blade_b-propeller_TolB-like"/>
</dbReference>
<dbReference type="Pfam" id="PF07676">
    <property type="entry name" value="PD40"/>
    <property type="match status" value="2"/>
</dbReference>
<proteinExistence type="predicted"/>
<keyword evidence="2" id="KW-0720">Serine protease</keyword>
<evidence type="ECO:0000313" key="7">
    <source>
        <dbReference type="Proteomes" id="UP001207918"/>
    </source>
</evidence>
<feature type="domain" description="Peptidase S9 prolyl oligopeptidase catalytic" evidence="4">
    <location>
        <begin position="471"/>
        <end position="676"/>
    </location>
</feature>
<dbReference type="SUPFAM" id="SSF53474">
    <property type="entry name" value="alpha/beta-Hydrolases"/>
    <property type="match status" value="1"/>
</dbReference>
<dbReference type="SUPFAM" id="SSF82171">
    <property type="entry name" value="DPP6 N-terminal domain-like"/>
    <property type="match status" value="1"/>
</dbReference>
<dbReference type="Pfam" id="PF00326">
    <property type="entry name" value="Peptidase_S9"/>
    <property type="match status" value="1"/>
</dbReference>
<evidence type="ECO:0000313" key="6">
    <source>
        <dbReference type="EMBL" id="MCW9708422.1"/>
    </source>
</evidence>
<evidence type="ECO:0000256" key="2">
    <source>
        <dbReference type="ARBA" id="ARBA00022825"/>
    </source>
</evidence>
<dbReference type="InterPro" id="IPR029058">
    <property type="entry name" value="AB_hydrolase_fold"/>
</dbReference>
<dbReference type="InterPro" id="IPR002469">
    <property type="entry name" value="Peptidase_S9B_N"/>
</dbReference>
<keyword evidence="7" id="KW-1185">Reference proteome</keyword>
<accession>A0ABT3PRD2</accession>
<feature type="chain" id="PRO_5047019189" evidence="3">
    <location>
        <begin position="24"/>
        <end position="676"/>
    </location>
</feature>
<organism evidence="6 7">
    <name type="scientific">Fodinibius salsisoli</name>
    <dbReference type="NCBI Taxonomy" id="2820877"/>
    <lineage>
        <taxon>Bacteria</taxon>
        <taxon>Pseudomonadati</taxon>
        <taxon>Balneolota</taxon>
        <taxon>Balneolia</taxon>
        <taxon>Balneolales</taxon>
        <taxon>Balneolaceae</taxon>
        <taxon>Fodinibius</taxon>
    </lineage>
</organism>
<gene>
    <name evidence="6" type="ORF">J6I44_16290</name>
</gene>
<dbReference type="RefSeq" id="WP_265767206.1">
    <property type="nucleotide sequence ID" value="NZ_JAGGJA010000013.1"/>
</dbReference>
<dbReference type="EMBL" id="JAGGJA010000013">
    <property type="protein sequence ID" value="MCW9708422.1"/>
    <property type="molecule type" value="Genomic_DNA"/>
</dbReference>
<evidence type="ECO:0000256" key="3">
    <source>
        <dbReference type="SAM" id="SignalP"/>
    </source>
</evidence>
<comment type="caution">
    <text evidence="6">The sequence shown here is derived from an EMBL/GenBank/DDBJ whole genome shotgun (WGS) entry which is preliminary data.</text>
</comment>
<dbReference type="PANTHER" id="PTHR42776:SF27">
    <property type="entry name" value="DIPEPTIDYL PEPTIDASE FAMILY MEMBER 6"/>
    <property type="match status" value="1"/>
</dbReference>
<evidence type="ECO:0000259" key="4">
    <source>
        <dbReference type="Pfam" id="PF00326"/>
    </source>
</evidence>
<dbReference type="Gene3D" id="3.40.50.1820">
    <property type="entry name" value="alpha/beta hydrolase"/>
    <property type="match status" value="1"/>
</dbReference>
<dbReference type="InterPro" id="IPR001375">
    <property type="entry name" value="Peptidase_S9_cat"/>
</dbReference>
<reference evidence="6 7" key="1">
    <citation type="submission" date="2021-03" db="EMBL/GenBank/DDBJ databases">
        <title>Aliifodinibius sp. nov., a new bacterium isolated from saline soil.</title>
        <authorList>
            <person name="Galisteo C."/>
            <person name="De La Haba R."/>
            <person name="Sanchez-Porro C."/>
            <person name="Ventosa A."/>
        </authorList>
    </citation>
    <scope>NUCLEOTIDE SEQUENCE [LARGE SCALE GENOMIC DNA]</scope>
    <source>
        <strain evidence="6 7">1BSP15-2V2</strain>
    </source>
</reference>
<evidence type="ECO:0000256" key="1">
    <source>
        <dbReference type="ARBA" id="ARBA00022801"/>
    </source>
</evidence>
<dbReference type="Pfam" id="PF00930">
    <property type="entry name" value="DPPIV_N"/>
    <property type="match status" value="1"/>
</dbReference>